<accession>A0ACB0XKS1</accession>
<comment type="caution">
    <text evidence="1">The sequence shown here is derived from an EMBL/GenBank/DDBJ whole genome shotgun (WGS) entry which is preliminary data.</text>
</comment>
<protein>
    <submittedName>
        <fullName evidence="1">Uncharacterized protein</fullName>
    </submittedName>
</protein>
<dbReference type="EMBL" id="CAVMJV010000001">
    <property type="protein sequence ID" value="CAK5006456.1"/>
    <property type="molecule type" value="Genomic_DNA"/>
</dbReference>
<evidence type="ECO:0000313" key="2">
    <source>
        <dbReference type="Proteomes" id="UP001497535"/>
    </source>
</evidence>
<keyword evidence="2" id="KW-1185">Reference proteome</keyword>
<organism evidence="1 2">
    <name type="scientific">Meloidogyne enterolobii</name>
    <name type="common">Root-knot nematode worm</name>
    <name type="synonym">Meloidogyne mayaguensis</name>
    <dbReference type="NCBI Taxonomy" id="390850"/>
    <lineage>
        <taxon>Eukaryota</taxon>
        <taxon>Metazoa</taxon>
        <taxon>Ecdysozoa</taxon>
        <taxon>Nematoda</taxon>
        <taxon>Chromadorea</taxon>
        <taxon>Rhabditida</taxon>
        <taxon>Tylenchina</taxon>
        <taxon>Tylenchomorpha</taxon>
        <taxon>Tylenchoidea</taxon>
        <taxon>Meloidogynidae</taxon>
        <taxon>Meloidogyninae</taxon>
        <taxon>Meloidogyne</taxon>
    </lineage>
</organism>
<evidence type="ECO:0000313" key="1">
    <source>
        <dbReference type="EMBL" id="CAK5006456.1"/>
    </source>
</evidence>
<proteinExistence type="predicted"/>
<reference evidence="1" key="1">
    <citation type="submission" date="2023-11" db="EMBL/GenBank/DDBJ databases">
        <authorList>
            <person name="Poullet M."/>
        </authorList>
    </citation>
    <scope>NUCLEOTIDE SEQUENCE</scope>
    <source>
        <strain evidence="1">E1834</strain>
    </source>
</reference>
<dbReference type="Proteomes" id="UP001497535">
    <property type="component" value="Unassembled WGS sequence"/>
</dbReference>
<name>A0ACB0XKS1_MELEN</name>
<gene>
    <name evidence="1" type="ORF">MENTE1834_LOCUS498</name>
</gene>
<sequence length="94" mass="11412">MHSLFSQFTILKYTIFYYTFIFLNNAHLISNIHLSLRLSQFFFFLHFCKNVRAPQQLYLEKGYFFNFLQFSPQNPPVTTYLVVKKRKKIEGMTR</sequence>